<dbReference type="Gene3D" id="3.30.70.360">
    <property type="match status" value="1"/>
</dbReference>
<keyword evidence="7" id="KW-0170">Cobalt</keyword>
<dbReference type="EC" id="3.5.1.16" evidence="9"/>
<feature type="domain" description="Peptidase M20 dimerisation" evidence="8">
    <location>
        <begin position="222"/>
        <end position="332"/>
    </location>
</feature>
<evidence type="ECO:0000313" key="9">
    <source>
        <dbReference type="EMBL" id="MBB2899238.1"/>
    </source>
</evidence>
<evidence type="ECO:0000256" key="4">
    <source>
        <dbReference type="ARBA" id="ARBA00022723"/>
    </source>
</evidence>
<keyword evidence="5 9" id="KW-0378">Hydrolase</keyword>
<comment type="caution">
    <text evidence="9">The sequence shown here is derived from an EMBL/GenBank/DDBJ whole genome shotgun (WGS) entry which is preliminary data.</text>
</comment>
<dbReference type="InterPro" id="IPR036264">
    <property type="entry name" value="Bact_exopeptidase_dim_dom"/>
</dbReference>
<evidence type="ECO:0000313" key="10">
    <source>
        <dbReference type="Proteomes" id="UP000533269"/>
    </source>
</evidence>
<evidence type="ECO:0000259" key="8">
    <source>
        <dbReference type="Pfam" id="PF07687"/>
    </source>
</evidence>
<protein>
    <submittedName>
        <fullName evidence="9">Acetylornithine deacetylase</fullName>
        <ecNumber evidence="9">3.5.1.16</ecNumber>
    </submittedName>
</protein>
<evidence type="ECO:0000256" key="2">
    <source>
        <dbReference type="ARBA" id="ARBA00001947"/>
    </source>
</evidence>
<dbReference type="InterPro" id="IPR002933">
    <property type="entry name" value="Peptidase_M20"/>
</dbReference>
<dbReference type="GO" id="GO:0046872">
    <property type="term" value="F:metal ion binding"/>
    <property type="evidence" value="ECO:0007669"/>
    <property type="project" value="UniProtKB-KW"/>
</dbReference>
<keyword evidence="6" id="KW-0862">Zinc</keyword>
<dbReference type="PANTHER" id="PTHR43808">
    <property type="entry name" value="ACETYLORNITHINE DEACETYLASE"/>
    <property type="match status" value="1"/>
</dbReference>
<dbReference type="Proteomes" id="UP000533269">
    <property type="component" value="Unassembled WGS sequence"/>
</dbReference>
<evidence type="ECO:0000256" key="7">
    <source>
        <dbReference type="ARBA" id="ARBA00023285"/>
    </source>
</evidence>
<dbReference type="InterPro" id="IPR011650">
    <property type="entry name" value="Peptidase_M20_dimer"/>
</dbReference>
<reference evidence="9 10" key="2">
    <citation type="submission" date="2020-08" db="EMBL/GenBank/DDBJ databases">
        <authorList>
            <person name="Partida-Martinez L."/>
            <person name="Huntemann M."/>
            <person name="Clum A."/>
            <person name="Wang J."/>
            <person name="Palaniappan K."/>
            <person name="Ritter S."/>
            <person name="Chen I.-M."/>
            <person name="Stamatis D."/>
            <person name="Reddy T."/>
            <person name="O'Malley R."/>
            <person name="Daum C."/>
            <person name="Shapiro N."/>
            <person name="Ivanova N."/>
            <person name="Kyrpides N."/>
            <person name="Woyke T."/>
        </authorList>
    </citation>
    <scope>NUCLEOTIDE SEQUENCE [LARGE SCALE GENOMIC DNA]</scope>
    <source>
        <strain evidence="9 10">AS2.23</strain>
    </source>
</reference>
<evidence type="ECO:0000256" key="1">
    <source>
        <dbReference type="ARBA" id="ARBA00001941"/>
    </source>
</evidence>
<evidence type="ECO:0000256" key="3">
    <source>
        <dbReference type="ARBA" id="ARBA00006247"/>
    </source>
</evidence>
<gene>
    <name evidence="9" type="ORF">FHR75_000026</name>
</gene>
<dbReference type="RefSeq" id="WP_183389938.1">
    <property type="nucleotide sequence ID" value="NZ_JACHVY010000001.1"/>
</dbReference>
<dbReference type="InterPro" id="IPR010182">
    <property type="entry name" value="ArgE/DapE"/>
</dbReference>
<evidence type="ECO:0000256" key="6">
    <source>
        <dbReference type="ARBA" id="ARBA00022833"/>
    </source>
</evidence>
<sequence length="441" mass="46200">MSFPRERPPRPADSELSPREAAVLDAVDAPWLLNRLLELVAIPSLGGTAAESEAQHLVAGWLEELNTDVDRWAIDLTEAASAPDAPGQEVQRSEAWGVVGTLPGREGREGEDSGQPVLVLCGHTDVVPAGDPTLWPGDPFTPRIEGGAVHGRGTCDMKGGLVAALAAVRALRNAGVRLVRPLAVHSVMGEEDGGLGTWATLRRGHRGDACVIPEPTAGAVMTAHAGALTFRLTLTGLAAHAANRHLGVSAVELFEHVHTALLALEAGRQPTDRSRFGNHPFPYGLSIGRLRAGEWASTVPDRLVAEGRFGVRLGEPVETARAEFESCVAAACATHPWLAQHPAQVEWVGGVYASSHMPTGSPLLPALQRAVTDAGGAAPPERALSAGTDLRFYTGAGIPTLHHGPGDLRLAHGPGEQVPIEDLLLSARSLALLAMRTCGVA</sequence>
<comment type="cofactor">
    <cofactor evidence="2">
        <name>Zn(2+)</name>
        <dbReference type="ChEBI" id="CHEBI:29105"/>
    </cofactor>
</comment>
<dbReference type="Gene3D" id="3.40.630.10">
    <property type="entry name" value="Zn peptidases"/>
    <property type="match status" value="1"/>
</dbReference>
<dbReference type="InterPro" id="IPR050072">
    <property type="entry name" value="Peptidase_M20A"/>
</dbReference>
<dbReference type="Pfam" id="PF07687">
    <property type="entry name" value="M20_dimer"/>
    <property type="match status" value="1"/>
</dbReference>
<dbReference type="NCBIfam" id="TIGR01910">
    <property type="entry name" value="DapE-ArgE"/>
    <property type="match status" value="1"/>
</dbReference>
<dbReference type="Pfam" id="PF01546">
    <property type="entry name" value="Peptidase_M20"/>
    <property type="match status" value="1"/>
</dbReference>
<proteinExistence type="inferred from homology"/>
<dbReference type="EMBL" id="JACHVY010000001">
    <property type="protein sequence ID" value="MBB2899238.1"/>
    <property type="molecule type" value="Genomic_DNA"/>
</dbReference>
<reference evidence="9 10" key="1">
    <citation type="submission" date="2020-08" db="EMBL/GenBank/DDBJ databases">
        <title>The Agave Microbiome: Exploring the role of microbial communities in plant adaptations to desert environments.</title>
        <authorList>
            <person name="Partida-Martinez L.P."/>
        </authorList>
    </citation>
    <scope>NUCLEOTIDE SEQUENCE [LARGE SCALE GENOMIC DNA]</scope>
    <source>
        <strain evidence="9 10">AS2.23</strain>
    </source>
</reference>
<dbReference type="PANTHER" id="PTHR43808:SF25">
    <property type="entry name" value="PEPTIDASE M20 DIMERISATION DOMAIN-CONTAINING PROTEIN"/>
    <property type="match status" value="1"/>
</dbReference>
<dbReference type="GO" id="GO:0008777">
    <property type="term" value="F:acetylornithine deacetylase activity"/>
    <property type="evidence" value="ECO:0007669"/>
    <property type="project" value="UniProtKB-EC"/>
</dbReference>
<dbReference type="AlphaFoldDB" id="A0A7W4XUY2"/>
<dbReference type="SUPFAM" id="SSF53187">
    <property type="entry name" value="Zn-dependent exopeptidases"/>
    <property type="match status" value="1"/>
</dbReference>
<name>A0A7W4XUY2_KINRA</name>
<dbReference type="SUPFAM" id="SSF55031">
    <property type="entry name" value="Bacterial exopeptidase dimerisation domain"/>
    <property type="match status" value="1"/>
</dbReference>
<comment type="similarity">
    <text evidence="3">Belongs to the peptidase M20A family.</text>
</comment>
<organism evidence="9 10">
    <name type="scientific">Kineococcus radiotolerans</name>
    <dbReference type="NCBI Taxonomy" id="131568"/>
    <lineage>
        <taxon>Bacteria</taxon>
        <taxon>Bacillati</taxon>
        <taxon>Actinomycetota</taxon>
        <taxon>Actinomycetes</taxon>
        <taxon>Kineosporiales</taxon>
        <taxon>Kineosporiaceae</taxon>
        <taxon>Kineococcus</taxon>
    </lineage>
</organism>
<accession>A0A7W4XUY2</accession>
<comment type="cofactor">
    <cofactor evidence="1">
        <name>Co(2+)</name>
        <dbReference type="ChEBI" id="CHEBI:48828"/>
    </cofactor>
</comment>
<evidence type="ECO:0000256" key="5">
    <source>
        <dbReference type="ARBA" id="ARBA00022801"/>
    </source>
</evidence>
<keyword evidence="4" id="KW-0479">Metal-binding</keyword>